<gene>
    <name evidence="2" type="ORF">CBW21_04185</name>
</gene>
<evidence type="ECO:0000313" key="2">
    <source>
        <dbReference type="EMBL" id="OVE49768.1"/>
    </source>
</evidence>
<comment type="caution">
    <text evidence="2">The sequence shown here is derived from an EMBL/GenBank/DDBJ whole genome shotgun (WGS) entry which is preliminary data.</text>
</comment>
<feature type="compositionally biased region" description="Basic residues" evidence="1">
    <location>
        <begin position="140"/>
        <end position="149"/>
    </location>
</feature>
<protein>
    <submittedName>
        <fullName evidence="2">Uncharacterized protein</fullName>
    </submittedName>
</protein>
<evidence type="ECO:0000256" key="1">
    <source>
        <dbReference type="SAM" id="MobiDB-lite"/>
    </source>
</evidence>
<dbReference type="RefSeq" id="WP_087697284.1">
    <property type="nucleotide sequence ID" value="NZ_JABXOB010000011.1"/>
</dbReference>
<accession>A0A202BE58</accession>
<evidence type="ECO:0000313" key="3">
    <source>
        <dbReference type="Proteomes" id="UP000196342"/>
    </source>
</evidence>
<sequence>MSISNTDTSNAYWQQLHSMHQQRRQEFSKLTQSVQQGDIAGAQQALAALQQLKGSAGSGSDPDFSAMLNHAVNAASASSSDPYAALNDAQTTSGSSSSVSSLLNALGQDLQAGNLSQAQQAFQQLQQGLQQADASQAAGGRHHPHHHHGGQQQSGQTDSLASLLNAVNGNGGASGSSALSSLNQQQTQAALSLFQANASNNDISSLLMSLSV</sequence>
<dbReference type="EMBL" id="NHOO01000003">
    <property type="protein sequence ID" value="OVE49768.1"/>
    <property type="molecule type" value="Genomic_DNA"/>
</dbReference>
<name>A0A202BE58_CHRVL</name>
<organism evidence="2 3">
    <name type="scientific">Chromobacterium violaceum</name>
    <dbReference type="NCBI Taxonomy" id="536"/>
    <lineage>
        <taxon>Bacteria</taxon>
        <taxon>Pseudomonadati</taxon>
        <taxon>Pseudomonadota</taxon>
        <taxon>Betaproteobacteria</taxon>
        <taxon>Neisseriales</taxon>
        <taxon>Chromobacteriaceae</taxon>
        <taxon>Chromobacterium</taxon>
    </lineage>
</organism>
<dbReference type="Proteomes" id="UP000196342">
    <property type="component" value="Unassembled WGS sequence"/>
</dbReference>
<reference evidence="2 3" key="1">
    <citation type="submission" date="2017-05" db="EMBL/GenBank/DDBJ databases">
        <title>Chromobacterium violaceum GHPS1 isolated from Hydrocarbon polluted soil in French Guiana display an awesome secondary metabolite arsenal and a battery of drug and heavy-metal-resistance and detoxification of xenobiotics proteins.</title>
        <authorList>
            <person name="Belbahri L."/>
        </authorList>
    </citation>
    <scope>NUCLEOTIDE SEQUENCE [LARGE SCALE GENOMIC DNA]</scope>
    <source>
        <strain evidence="2 3">GHPS1</strain>
    </source>
</reference>
<feature type="region of interest" description="Disordered" evidence="1">
    <location>
        <begin position="124"/>
        <end position="157"/>
    </location>
</feature>
<keyword evidence="3" id="KW-1185">Reference proteome</keyword>
<proteinExistence type="predicted"/>
<dbReference type="AlphaFoldDB" id="A0A202BE58"/>
<feature type="compositionally biased region" description="Low complexity" evidence="1">
    <location>
        <begin position="124"/>
        <end position="139"/>
    </location>
</feature>